<dbReference type="Pfam" id="PF00069">
    <property type="entry name" value="Pkinase"/>
    <property type="match status" value="1"/>
</dbReference>
<dbReference type="SUPFAM" id="SSF56112">
    <property type="entry name" value="Protein kinase-like (PK-like)"/>
    <property type="match status" value="1"/>
</dbReference>
<evidence type="ECO:0000256" key="8">
    <source>
        <dbReference type="ARBA" id="ARBA00022842"/>
    </source>
</evidence>
<dbReference type="Gene3D" id="1.10.510.10">
    <property type="entry name" value="Transferase(Phosphotransferase) domain 1"/>
    <property type="match status" value="1"/>
</dbReference>
<keyword evidence="3" id="KW-0808">Transferase</keyword>
<evidence type="ECO:0000256" key="5">
    <source>
        <dbReference type="ARBA" id="ARBA00022741"/>
    </source>
</evidence>
<dbReference type="GO" id="GO:0004674">
    <property type="term" value="F:protein serine/threonine kinase activity"/>
    <property type="evidence" value="ECO:0007669"/>
    <property type="project" value="UniProtKB-KW"/>
</dbReference>
<dbReference type="PROSITE" id="PS50011">
    <property type="entry name" value="PROTEIN_KINASE_DOM"/>
    <property type="match status" value="1"/>
</dbReference>
<evidence type="ECO:0000256" key="9">
    <source>
        <dbReference type="ARBA" id="ARBA00023306"/>
    </source>
</evidence>
<dbReference type="GO" id="GO:0005524">
    <property type="term" value="F:ATP binding"/>
    <property type="evidence" value="ECO:0007669"/>
    <property type="project" value="UniProtKB-KW"/>
</dbReference>
<evidence type="ECO:0000313" key="13">
    <source>
        <dbReference type="EMBL" id="CAF5037445.1"/>
    </source>
</evidence>
<feature type="domain" description="Protein kinase" evidence="12">
    <location>
        <begin position="1"/>
        <end position="88"/>
    </location>
</feature>
<dbReference type="InterPro" id="IPR000719">
    <property type="entry name" value="Prot_kinase_dom"/>
</dbReference>
<evidence type="ECO:0000256" key="2">
    <source>
        <dbReference type="ARBA" id="ARBA00022527"/>
    </source>
</evidence>
<evidence type="ECO:0000313" key="14">
    <source>
        <dbReference type="EMBL" id="CAF5037707.1"/>
    </source>
</evidence>
<dbReference type="GO" id="GO:0005634">
    <property type="term" value="C:nucleus"/>
    <property type="evidence" value="ECO:0007669"/>
    <property type="project" value="TreeGrafter"/>
</dbReference>
<dbReference type="InterPro" id="IPR011009">
    <property type="entry name" value="Kinase-like_dom_sf"/>
</dbReference>
<feature type="non-terminal residue" evidence="14">
    <location>
        <position position="88"/>
    </location>
</feature>
<feature type="non-terminal residue" evidence="14">
    <location>
        <position position="1"/>
    </location>
</feature>
<keyword evidence="7" id="KW-0067">ATP-binding</keyword>
<dbReference type="GO" id="GO:0110031">
    <property type="term" value="P:negative regulation of G2/MI transition of meiotic cell cycle"/>
    <property type="evidence" value="ECO:0007669"/>
    <property type="project" value="TreeGrafter"/>
</dbReference>
<dbReference type="PANTHER" id="PTHR11042">
    <property type="entry name" value="EUKARYOTIC TRANSLATION INITIATION FACTOR 2-ALPHA KINASE EIF2-ALPHA KINASE -RELATED"/>
    <property type="match status" value="1"/>
</dbReference>
<comment type="caution">
    <text evidence="14">The sequence shown here is derived from an EMBL/GenBank/DDBJ whole genome shotgun (WGS) entry which is preliminary data.</text>
</comment>
<comment type="catalytic activity">
    <reaction evidence="10">
        <text>L-threonyl-[protein] + ATP = O-phospho-L-threonyl-[protein] + ADP + H(+)</text>
        <dbReference type="Rhea" id="RHEA:46608"/>
        <dbReference type="Rhea" id="RHEA-COMP:11060"/>
        <dbReference type="Rhea" id="RHEA-COMP:11605"/>
        <dbReference type="ChEBI" id="CHEBI:15378"/>
        <dbReference type="ChEBI" id="CHEBI:30013"/>
        <dbReference type="ChEBI" id="CHEBI:30616"/>
        <dbReference type="ChEBI" id="CHEBI:61977"/>
        <dbReference type="ChEBI" id="CHEBI:456216"/>
        <dbReference type="EC" id="2.7.11.1"/>
    </reaction>
</comment>
<evidence type="ECO:0000313" key="15">
    <source>
        <dbReference type="Proteomes" id="UP000663848"/>
    </source>
</evidence>
<evidence type="ECO:0000259" key="12">
    <source>
        <dbReference type="PROSITE" id="PS50011"/>
    </source>
</evidence>
<dbReference type="PANTHER" id="PTHR11042:SF183">
    <property type="entry name" value="MEMBRANE-ASSOCIATED TYROSINE- AND THREONINE-SPECIFIC CDC2-INHIBITORY KINASE"/>
    <property type="match status" value="1"/>
</dbReference>
<keyword evidence="5" id="KW-0547">Nucleotide-binding</keyword>
<dbReference type="GO" id="GO:0046872">
    <property type="term" value="F:metal ion binding"/>
    <property type="evidence" value="ECO:0007669"/>
    <property type="project" value="UniProtKB-KW"/>
</dbReference>
<protein>
    <recommendedName>
        <fullName evidence="1">non-specific serine/threonine protein kinase</fullName>
        <ecNumber evidence="1">2.7.11.1</ecNumber>
    </recommendedName>
</protein>
<evidence type="ECO:0000256" key="7">
    <source>
        <dbReference type="ARBA" id="ARBA00022840"/>
    </source>
</evidence>
<comment type="catalytic activity">
    <reaction evidence="11">
        <text>L-seryl-[protein] + ATP = O-phospho-L-seryl-[protein] + ADP + H(+)</text>
        <dbReference type="Rhea" id="RHEA:17989"/>
        <dbReference type="Rhea" id="RHEA-COMP:9863"/>
        <dbReference type="Rhea" id="RHEA-COMP:11604"/>
        <dbReference type="ChEBI" id="CHEBI:15378"/>
        <dbReference type="ChEBI" id="CHEBI:29999"/>
        <dbReference type="ChEBI" id="CHEBI:30616"/>
        <dbReference type="ChEBI" id="CHEBI:83421"/>
        <dbReference type="ChEBI" id="CHEBI:456216"/>
        <dbReference type="EC" id="2.7.11.1"/>
    </reaction>
</comment>
<dbReference type="GO" id="GO:0051321">
    <property type="term" value="P:meiotic cell cycle"/>
    <property type="evidence" value="ECO:0007669"/>
    <property type="project" value="TreeGrafter"/>
</dbReference>
<evidence type="ECO:0000256" key="1">
    <source>
        <dbReference type="ARBA" id="ARBA00012513"/>
    </source>
</evidence>
<keyword evidence="6" id="KW-0418">Kinase</keyword>
<evidence type="ECO:0000256" key="6">
    <source>
        <dbReference type="ARBA" id="ARBA00022777"/>
    </source>
</evidence>
<dbReference type="EMBL" id="CAJOBR010045617">
    <property type="protein sequence ID" value="CAF5037445.1"/>
    <property type="molecule type" value="Genomic_DNA"/>
</dbReference>
<dbReference type="GO" id="GO:0005737">
    <property type="term" value="C:cytoplasm"/>
    <property type="evidence" value="ECO:0007669"/>
    <property type="project" value="TreeGrafter"/>
</dbReference>
<evidence type="ECO:0000256" key="11">
    <source>
        <dbReference type="ARBA" id="ARBA00048679"/>
    </source>
</evidence>
<dbReference type="InterPro" id="IPR050339">
    <property type="entry name" value="CC_SR_Kinase"/>
</dbReference>
<dbReference type="EC" id="2.7.11.1" evidence="1"/>
<accession>A0A822C7M9</accession>
<evidence type="ECO:0000256" key="4">
    <source>
        <dbReference type="ARBA" id="ARBA00022723"/>
    </source>
</evidence>
<dbReference type="AlphaFoldDB" id="A0A822C7M9"/>
<keyword evidence="2" id="KW-0723">Serine/threonine-protein kinase</keyword>
<proteinExistence type="predicted"/>
<evidence type="ECO:0000256" key="3">
    <source>
        <dbReference type="ARBA" id="ARBA00022679"/>
    </source>
</evidence>
<keyword evidence="4" id="KW-0479">Metal-binding</keyword>
<name>A0A822C7M9_9BILA</name>
<dbReference type="EMBL" id="CAJOBR010045710">
    <property type="protein sequence ID" value="CAF5037707.1"/>
    <property type="molecule type" value="Genomic_DNA"/>
</dbReference>
<keyword evidence="8" id="KW-0460">Magnesium</keyword>
<gene>
    <name evidence="13" type="ORF">QYT958_LOCUS41134</name>
    <name evidence="14" type="ORF">QYT958_LOCUS41150</name>
</gene>
<evidence type="ECO:0000256" key="10">
    <source>
        <dbReference type="ARBA" id="ARBA00047899"/>
    </source>
</evidence>
<organism evidence="14 15">
    <name type="scientific">Rotaria socialis</name>
    <dbReference type="NCBI Taxonomy" id="392032"/>
    <lineage>
        <taxon>Eukaryota</taxon>
        <taxon>Metazoa</taxon>
        <taxon>Spiralia</taxon>
        <taxon>Gnathifera</taxon>
        <taxon>Rotifera</taxon>
        <taxon>Eurotatoria</taxon>
        <taxon>Bdelloidea</taxon>
        <taxon>Philodinida</taxon>
        <taxon>Philodinidae</taxon>
        <taxon>Rotaria</taxon>
    </lineage>
</organism>
<reference evidence="14" key="1">
    <citation type="submission" date="2021-02" db="EMBL/GenBank/DDBJ databases">
        <authorList>
            <person name="Nowell W R."/>
        </authorList>
    </citation>
    <scope>NUCLEOTIDE SEQUENCE</scope>
</reference>
<sequence length="88" mass="9519">NVLITYDGILKLCDFGIVHDLQSASTLAQDGDARYLAFEVLAGTVSTAADIFSLGIAALELVSDYDLPITGDVWTNIRQLKLPMEIMS</sequence>
<keyword evidence="9" id="KW-0131">Cell cycle</keyword>
<dbReference type="Proteomes" id="UP000663848">
    <property type="component" value="Unassembled WGS sequence"/>
</dbReference>